<comment type="caution">
    <text evidence="4">The sequence shown here is derived from an EMBL/GenBank/DDBJ whole genome shotgun (WGS) entry which is preliminary data.</text>
</comment>
<evidence type="ECO:0000256" key="2">
    <source>
        <dbReference type="SAM" id="Phobius"/>
    </source>
</evidence>
<sequence>MRIRARRRLIGAAVLVGVGVIVFPLLFETQPRPIPVDLPIDIPRKDGAAPLNIPAPAARSGQPATEGDRGRGIITESAEQAAADRAVPPPDAPRDPVVDQVAQAMPPTRMETKPDERATMAEPARPRVDARPEHKPEPKPESKPERKPDPKPESKPDVKPERKPDPKPDTRSADAARAQALLEGRASPEKKPDTAASAGRFIVQVGAYADGKAAQDVRMKVERLGLKTYTQAVETADGKRIRVRVGPFNSRDEADKAAAKVRGGGLTSAVLTL</sequence>
<evidence type="ECO:0000256" key="1">
    <source>
        <dbReference type="SAM" id="MobiDB-lite"/>
    </source>
</evidence>
<keyword evidence="2" id="KW-0812">Transmembrane</keyword>
<dbReference type="GO" id="GO:0032506">
    <property type="term" value="P:cytokinetic process"/>
    <property type="evidence" value="ECO:0007669"/>
    <property type="project" value="TreeGrafter"/>
</dbReference>
<dbReference type="AlphaFoldDB" id="A0A246IVB4"/>
<dbReference type="GO" id="GO:0042834">
    <property type="term" value="F:peptidoglycan binding"/>
    <property type="evidence" value="ECO:0007669"/>
    <property type="project" value="InterPro"/>
</dbReference>
<dbReference type="PANTHER" id="PTHR38687:SF1">
    <property type="entry name" value="CELL DIVISION PROTEIN DEDD"/>
    <property type="match status" value="1"/>
</dbReference>
<dbReference type="InterPro" id="IPR036680">
    <property type="entry name" value="SPOR-like_sf"/>
</dbReference>
<dbReference type="EMBL" id="NIOF01000018">
    <property type="protein sequence ID" value="OWQ84162.1"/>
    <property type="molecule type" value="Genomic_DNA"/>
</dbReference>
<protein>
    <recommendedName>
        <fullName evidence="3">SPOR domain-containing protein</fullName>
    </recommendedName>
</protein>
<proteinExistence type="predicted"/>
<dbReference type="Pfam" id="PF05036">
    <property type="entry name" value="SPOR"/>
    <property type="match status" value="1"/>
</dbReference>
<keyword evidence="5" id="KW-1185">Reference proteome</keyword>
<name>A0A246IVB4_9BURK</name>
<dbReference type="InterPro" id="IPR007730">
    <property type="entry name" value="SPOR-like_dom"/>
</dbReference>
<keyword evidence="2" id="KW-0472">Membrane</keyword>
<feature type="domain" description="SPOR" evidence="3">
    <location>
        <begin position="195"/>
        <end position="273"/>
    </location>
</feature>
<dbReference type="Gene3D" id="3.30.70.1070">
    <property type="entry name" value="Sporulation related repeat"/>
    <property type="match status" value="1"/>
</dbReference>
<feature type="region of interest" description="Disordered" evidence="1">
    <location>
        <begin position="47"/>
        <end position="70"/>
    </location>
</feature>
<evidence type="ECO:0000313" key="5">
    <source>
        <dbReference type="Proteomes" id="UP000197468"/>
    </source>
</evidence>
<keyword evidence="2" id="KW-1133">Transmembrane helix</keyword>
<dbReference type="SUPFAM" id="SSF110997">
    <property type="entry name" value="Sporulation related repeat"/>
    <property type="match status" value="1"/>
</dbReference>
<dbReference type="GO" id="GO:0032153">
    <property type="term" value="C:cell division site"/>
    <property type="evidence" value="ECO:0007669"/>
    <property type="project" value="TreeGrafter"/>
</dbReference>
<dbReference type="Proteomes" id="UP000197468">
    <property type="component" value="Unassembled WGS sequence"/>
</dbReference>
<dbReference type="GO" id="GO:0030428">
    <property type="term" value="C:cell septum"/>
    <property type="evidence" value="ECO:0007669"/>
    <property type="project" value="TreeGrafter"/>
</dbReference>
<reference evidence="4 5" key="1">
    <citation type="journal article" date="2008" name="Int. J. Syst. Evol. Microbiol.">
        <title>Description of Roseateles aquatilis sp. nov. and Roseateles terrae sp. nov., in the class Betaproteobacteria, and emended description of the genus Roseateles.</title>
        <authorList>
            <person name="Gomila M."/>
            <person name="Bowien B."/>
            <person name="Falsen E."/>
            <person name="Moore E.R."/>
            <person name="Lalucat J."/>
        </authorList>
    </citation>
    <scope>NUCLEOTIDE SEQUENCE [LARGE SCALE GENOMIC DNA]</scope>
    <source>
        <strain evidence="4 5">CCUG 48205</strain>
    </source>
</reference>
<feature type="compositionally biased region" description="Basic and acidic residues" evidence="1">
    <location>
        <begin position="110"/>
        <end position="174"/>
    </location>
</feature>
<dbReference type="InterPro" id="IPR052521">
    <property type="entry name" value="Cell_div_SPOR-domain"/>
</dbReference>
<evidence type="ECO:0000259" key="3">
    <source>
        <dbReference type="PROSITE" id="PS51724"/>
    </source>
</evidence>
<gene>
    <name evidence="4" type="ORF">CDN99_24800</name>
</gene>
<organism evidence="4 5">
    <name type="scientific">Roseateles aquatilis</name>
    <dbReference type="NCBI Taxonomy" id="431061"/>
    <lineage>
        <taxon>Bacteria</taxon>
        <taxon>Pseudomonadati</taxon>
        <taxon>Pseudomonadota</taxon>
        <taxon>Betaproteobacteria</taxon>
        <taxon>Burkholderiales</taxon>
        <taxon>Sphaerotilaceae</taxon>
        <taxon>Roseateles</taxon>
    </lineage>
</organism>
<dbReference type="PROSITE" id="PS51724">
    <property type="entry name" value="SPOR"/>
    <property type="match status" value="1"/>
</dbReference>
<evidence type="ECO:0000313" key="4">
    <source>
        <dbReference type="EMBL" id="OWQ84162.1"/>
    </source>
</evidence>
<feature type="transmembrane region" description="Helical" evidence="2">
    <location>
        <begin position="9"/>
        <end position="27"/>
    </location>
</feature>
<feature type="region of interest" description="Disordered" evidence="1">
    <location>
        <begin position="103"/>
        <end position="196"/>
    </location>
</feature>
<accession>A0A246IVB4</accession>
<dbReference type="PANTHER" id="PTHR38687">
    <property type="entry name" value="CELL DIVISION PROTEIN DEDD-RELATED"/>
    <property type="match status" value="1"/>
</dbReference>